<dbReference type="OrthoDB" id="8196475at2759"/>
<dbReference type="Gene3D" id="3.80.10.10">
    <property type="entry name" value="Ribonuclease Inhibitor"/>
    <property type="match status" value="1"/>
</dbReference>
<evidence type="ECO:0000256" key="1">
    <source>
        <dbReference type="SAM" id="MobiDB-lite"/>
    </source>
</evidence>
<dbReference type="SUPFAM" id="SSF81383">
    <property type="entry name" value="F-box domain"/>
    <property type="match status" value="1"/>
</dbReference>
<dbReference type="Proteomes" id="UP000504606">
    <property type="component" value="Unplaced"/>
</dbReference>
<evidence type="ECO:0000313" key="3">
    <source>
        <dbReference type="Proteomes" id="UP000504606"/>
    </source>
</evidence>
<dbReference type="GeneID" id="113207243"/>
<feature type="region of interest" description="Disordered" evidence="1">
    <location>
        <begin position="516"/>
        <end position="544"/>
    </location>
</feature>
<dbReference type="Gene3D" id="1.20.1280.50">
    <property type="match status" value="1"/>
</dbReference>
<gene>
    <name evidence="4" type="primary">LOC113207243</name>
</gene>
<keyword evidence="3" id="KW-1185">Reference proteome</keyword>
<organism evidence="3 4">
    <name type="scientific">Frankliniella occidentalis</name>
    <name type="common">Western flower thrips</name>
    <name type="synonym">Euthrips occidentalis</name>
    <dbReference type="NCBI Taxonomy" id="133901"/>
    <lineage>
        <taxon>Eukaryota</taxon>
        <taxon>Metazoa</taxon>
        <taxon>Ecdysozoa</taxon>
        <taxon>Arthropoda</taxon>
        <taxon>Hexapoda</taxon>
        <taxon>Insecta</taxon>
        <taxon>Pterygota</taxon>
        <taxon>Neoptera</taxon>
        <taxon>Paraneoptera</taxon>
        <taxon>Thysanoptera</taxon>
        <taxon>Terebrantia</taxon>
        <taxon>Thripoidea</taxon>
        <taxon>Thripidae</taxon>
        <taxon>Frankliniella</taxon>
    </lineage>
</organism>
<dbReference type="InterPro" id="IPR001810">
    <property type="entry name" value="F-box_dom"/>
</dbReference>
<feature type="domain" description="F-box" evidence="2">
    <location>
        <begin position="15"/>
        <end position="62"/>
    </location>
</feature>
<proteinExistence type="predicted"/>
<dbReference type="PROSITE" id="PS50181">
    <property type="entry name" value="FBOX"/>
    <property type="match status" value="1"/>
</dbReference>
<protein>
    <submittedName>
        <fullName evidence="4">Uncharacterized protein LOC113207243 isoform X1</fullName>
    </submittedName>
</protein>
<evidence type="ECO:0000313" key="4">
    <source>
        <dbReference type="RefSeq" id="XP_026279507.1"/>
    </source>
</evidence>
<dbReference type="AlphaFoldDB" id="A0A6J1SEQ9"/>
<evidence type="ECO:0000259" key="2">
    <source>
        <dbReference type="PROSITE" id="PS50181"/>
    </source>
</evidence>
<dbReference type="RefSeq" id="XP_026279507.1">
    <property type="nucleotide sequence ID" value="XM_026423722.2"/>
</dbReference>
<sequence>MEVVSDEDNASENHKITLMDLPETVLLHILSYFDHSFLRFVAPKVSIAFRHLSRSQSLWSQATLTFTSQDTWEESISEKFIKELKVTPYLRHLNVSYVDDMPEVESALVATRCRIQRLSLHVEQYNPQWILMLKRHPEIKELELTDNAVDNESSAGLALVVGTMVPRLVYLHLSQSRLLRMPVTGLLLSSASHQGEIPINKCSEWAPSDQASHRPAGSEPPVSDVEAMDVDDGLDLEEEGEKALRQSQRGLQRLTYLPFDSVLLGANEEWEEADVVYSAGAAASLAALILGNCNSLLDVQVDLPRQEVYQALAKCTRLKKLSVKCDVRAEGVRAMLEAMAQTGMRTLVSLRLVAPTTLEAKDLSDLVQTLGRLEARLDALELVGAASCSAATPLTFPGFSPFSGLLLDSPGRSEPPCLRVLRLDDMAPVGRLEVAQLAHLVRTSEARPVAPRLSLRRLELADCVCSQDRLFQDCRDRAEEVLKRAVPDLEMVVSNRWLGYDDRFDVGFMPLNTCDCERRAPRPPPPPDQRRGKARQARGKTGGR</sequence>
<dbReference type="KEGG" id="foc:113207243"/>
<dbReference type="InterPro" id="IPR036047">
    <property type="entry name" value="F-box-like_dom_sf"/>
</dbReference>
<dbReference type="SUPFAM" id="SSF52047">
    <property type="entry name" value="RNI-like"/>
    <property type="match status" value="1"/>
</dbReference>
<reference evidence="4" key="1">
    <citation type="submission" date="2025-08" db="UniProtKB">
        <authorList>
            <consortium name="RefSeq"/>
        </authorList>
    </citation>
    <scope>IDENTIFICATION</scope>
    <source>
        <tissue evidence="4">Whole organism</tissue>
    </source>
</reference>
<feature type="compositionally biased region" description="Basic residues" evidence="1">
    <location>
        <begin position="532"/>
        <end position="544"/>
    </location>
</feature>
<accession>A0A6J1SEQ9</accession>
<dbReference type="InterPro" id="IPR032675">
    <property type="entry name" value="LRR_dom_sf"/>
</dbReference>
<dbReference type="Pfam" id="PF00646">
    <property type="entry name" value="F-box"/>
    <property type="match status" value="1"/>
</dbReference>
<name>A0A6J1SEQ9_FRAOC</name>